<gene>
    <name evidence="1" type="ORF">UJA718_LOCUS45996</name>
</gene>
<evidence type="ECO:0000313" key="2">
    <source>
        <dbReference type="Proteomes" id="UP000663873"/>
    </source>
</evidence>
<dbReference type="AlphaFoldDB" id="A0A821VS92"/>
<reference evidence="1" key="1">
    <citation type="submission" date="2021-02" db="EMBL/GenBank/DDBJ databases">
        <authorList>
            <person name="Nowell W R."/>
        </authorList>
    </citation>
    <scope>NUCLEOTIDE SEQUENCE</scope>
</reference>
<organism evidence="1 2">
    <name type="scientific">Rotaria socialis</name>
    <dbReference type="NCBI Taxonomy" id="392032"/>
    <lineage>
        <taxon>Eukaryota</taxon>
        <taxon>Metazoa</taxon>
        <taxon>Spiralia</taxon>
        <taxon>Gnathifera</taxon>
        <taxon>Rotifera</taxon>
        <taxon>Eurotatoria</taxon>
        <taxon>Bdelloidea</taxon>
        <taxon>Philodinida</taxon>
        <taxon>Philodinidae</taxon>
        <taxon>Rotaria</taxon>
    </lineage>
</organism>
<accession>A0A821VS92</accession>
<protein>
    <submittedName>
        <fullName evidence="1">Uncharacterized protein</fullName>
    </submittedName>
</protein>
<proteinExistence type="predicted"/>
<dbReference type="InterPro" id="IPR038534">
    <property type="entry name" value="Rtr1/RPAP2_sf"/>
</dbReference>
<comment type="caution">
    <text evidence="1">The sequence shown here is derived from an EMBL/GenBank/DDBJ whole genome shotgun (WGS) entry which is preliminary data.</text>
</comment>
<keyword evidence="2" id="KW-1185">Reference proteome</keyword>
<dbReference type="Proteomes" id="UP000663873">
    <property type="component" value="Unassembled WGS sequence"/>
</dbReference>
<feature type="non-terminal residue" evidence="1">
    <location>
        <position position="1"/>
    </location>
</feature>
<dbReference type="EMBL" id="CAJOBP010080035">
    <property type="protein sequence ID" value="CAF4911681.1"/>
    <property type="molecule type" value="Genomic_DNA"/>
</dbReference>
<sequence>LFCSTLCYKSSKYFERQIPASPVWAREEQQKGNISFKIDLLSNERAK</sequence>
<evidence type="ECO:0000313" key="1">
    <source>
        <dbReference type="EMBL" id="CAF4911681.1"/>
    </source>
</evidence>
<name>A0A821VS92_9BILA</name>
<dbReference type="Gene3D" id="1.25.40.820">
    <property type="match status" value="1"/>
</dbReference>